<dbReference type="GO" id="GO:0000981">
    <property type="term" value="F:DNA-binding transcription factor activity, RNA polymerase II-specific"/>
    <property type="evidence" value="ECO:0007669"/>
    <property type="project" value="TreeGrafter"/>
</dbReference>
<organism evidence="10">
    <name type="scientific">Thrips palmi</name>
    <name type="common">Melon thrips</name>
    <dbReference type="NCBI Taxonomy" id="161013"/>
    <lineage>
        <taxon>Eukaryota</taxon>
        <taxon>Metazoa</taxon>
        <taxon>Ecdysozoa</taxon>
        <taxon>Arthropoda</taxon>
        <taxon>Hexapoda</taxon>
        <taxon>Insecta</taxon>
        <taxon>Pterygota</taxon>
        <taxon>Neoptera</taxon>
        <taxon>Paraneoptera</taxon>
        <taxon>Thysanoptera</taxon>
        <taxon>Terebrantia</taxon>
        <taxon>Thripoidea</taxon>
        <taxon>Thripidae</taxon>
        <taxon>Thrips</taxon>
    </lineage>
</organism>
<dbReference type="InterPro" id="IPR036236">
    <property type="entry name" value="Znf_C2H2_sf"/>
</dbReference>
<evidence type="ECO:0000256" key="6">
    <source>
        <dbReference type="ARBA" id="ARBA00023242"/>
    </source>
</evidence>
<proteinExistence type="predicted"/>
<evidence type="ECO:0000256" key="1">
    <source>
        <dbReference type="ARBA" id="ARBA00004123"/>
    </source>
</evidence>
<comment type="subcellular location">
    <subcellularLocation>
        <location evidence="1">Nucleus</location>
    </subcellularLocation>
</comment>
<dbReference type="PANTHER" id="PTHR24394">
    <property type="entry name" value="ZINC FINGER PROTEIN"/>
    <property type="match status" value="1"/>
</dbReference>
<dbReference type="PROSITE" id="PS50157">
    <property type="entry name" value="ZINC_FINGER_C2H2_2"/>
    <property type="match status" value="2"/>
</dbReference>
<dbReference type="RefSeq" id="XP_034249717.1">
    <property type="nucleotide sequence ID" value="XM_034393826.1"/>
</dbReference>
<dbReference type="GO" id="GO:0005634">
    <property type="term" value="C:nucleus"/>
    <property type="evidence" value="ECO:0007669"/>
    <property type="project" value="UniProtKB-SubCell"/>
</dbReference>
<dbReference type="GeneID" id="117650406"/>
<keyword evidence="2" id="KW-0479">Metal-binding</keyword>
<evidence type="ECO:0000256" key="4">
    <source>
        <dbReference type="ARBA" id="ARBA00022771"/>
    </source>
</evidence>
<dbReference type="OrthoDB" id="10004641at2759"/>
<keyword evidence="9" id="KW-1185">Reference proteome</keyword>
<dbReference type="InterPro" id="IPR013087">
    <property type="entry name" value="Znf_C2H2_type"/>
</dbReference>
<dbReference type="Proteomes" id="UP000515158">
    <property type="component" value="Unplaced"/>
</dbReference>
<keyword evidence="6" id="KW-0539">Nucleus</keyword>
<feature type="domain" description="C2H2-type" evidence="8">
    <location>
        <begin position="88"/>
        <end position="115"/>
    </location>
</feature>
<dbReference type="Pfam" id="PF00096">
    <property type="entry name" value="zf-C2H2"/>
    <property type="match status" value="2"/>
</dbReference>
<dbReference type="AlphaFoldDB" id="A0A6P8ZWF8"/>
<sequence length="158" mass="18500">MDWSPLGLTLLVKSVVFLCHRLKVLEKCSLLGYSSSAPNIERRFAVCPCWSRSEHLFNQVGSQGELVSNPLSQGVERIRSRFSMDKPFECHQCQKRYYLKKTLMRHLRLECNKEPQFQCPLCSKKFKQKSHLKTHILNVENPQLRKLNNETVDMSYLL</sequence>
<evidence type="ECO:0000256" key="5">
    <source>
        <dbReference type="ARBA" id="ARBA00022833"/>
    </source>
</evidence>
<evidence type="ECO:0000313" key="9">
    <source>
        <dbReference type="Proteomes" id="UP000515158"/>
    </source>
</evidence>
<dbReference type="FunFam" id="3.30.160.60:FF:000100">
    <property type="entry name" value="Zinc finger 45-like"/>
    <property type="match status" value="1"/>
</dbReference>
<gene>
    <name evidence="10" type="primary">LOC117650406</name>
</gene>
<evidence type="ECO:0000259" key="8">
    <source>
        <dbReference type="PROSITE" id="PS50157"/>
    </source>
</evidence>
<keyword evidence="3" id="KW-0677">Repeat</keyword>
<dbReference type="Gene3D" id="3.30.160.60">
    <property type="entry name" value="Classic Zinc Finger"/>
    <property type="match status" value="1"/>
</dbReference>
<keyword evidence="5" id="KW-0862">Zinc</keyword>
<dbReference type="GO" id="GO:0008270">
    <property type="term" value="F:zinc ion binding"/>
    <property type="evidence" value="ECO:0007669"/>
    <property type="project" value="UniProtKB-KW"/>
</dbReference>
<accession>A0A6P8ZWF8</accession>
<protein>
    <submittedName>
        <fullName evidence="10">Probable transcription factor Ken isoform X2</fullName>
    </submittedName>
</protein>
<keyword evidence="4 7" id="KW-0863">Zinc-finger</keyword>
<evidence type="ECO:0000256" key="3">
    <source>
        <dbReference type="ARBA" id="ARBA00022737"/>
    </source>
</evidence>
<evidence type="ECO:0000256" key="2">
    <source>
        <dbReference type="ARBA" id="ARBA00022723"/>
    </source>
</evidence>
<dbReference type="SUPFAM" id="SSF57667">
    <property type="entry name" value="beta-beta-alpha zinc fingers"/>
    <property type="match status" value="1"/>
</dbReference>
<reference evidence="10" key="1">
    <citation type="submission" date="2025-08" db="UniProtKB">
        <authorList>
            <consortium name="RefSeq"/>
        </authorList>
    </citation>
    <scope>IDENTIFICATION</scope>
    <source>
        <tissue evidence="10">Total insect</tissue>
    </source>
</reference>
<evidence type="ECO:0000313" key="10">
    <source>
        <dbReference type="RefSeq" id="XP_034249717.1"/>
    </source>
</evidence>
<feature type="domain" description="C2H2-type" evidence="8">
    <location>
        <begin position="117"/>
        <end position="135"/>
    </location>
</feature>
<evidence type="ECO:0000256" key="7">
    <source>
        <dbReference type="PROSITE-ProRule" id="PRU00042"/>
    </source>
</evidence>
<name>A0A6P8ZWF8_THRPL</name>
<dbReference type="PANTHER" id="PTHR24394:SF29">
    <property type="entry name" value="MYONEURIN"/>
    <property type="match status" value="1"/>
</dbReference>